<dbReference type="InterPro" id="IPR018982">
    <property type="entry name" value="RQC_domain"/>
</dbReference>
<reference evidence="20" key="1">
    <citation type="submission" date="2020-02" db="EMBL/GenBank/DDBJ databases">
        <authorList>
            <person name="Meier V. D."/>
        </authorList>
    </citation>
    <scope>NUCLEOTIDE SEQUENCE</scope>
    <source>
        <strain evidence="20">AVDCRST_MAG74</strain>
    </source>
</reference>
<dbReference type="GO" id="GO:0006310">
    <property type="term" value="P:DNA recombination"/>
    <property type="evidence" value="ECO:0007669"/>
    <property type="project" value="UniProtKB-UniRule"/>
</dbReference>
<comment type="cofactor">
    <cofactor evidence="1">
        <name>Mg(2+)</name>
        <dbReference type="ChEBI" id="CHEBI:18420"/>
    </cofactor>
</comment>
<evidence type="ECO:0000256" key="6">
    <source>
        <dbReference type="ARBA" id="ARBA00022763"/>
    </source>
</evidence>
<comment type="catalytic activity">
    <reaction evidence="15">
        <text>Couples ATP hydrolysis with the unwinding of duplex DNA by translocating in the 3'-5' direction.</text>
        <dbReference type="EC" id="5.6.2.4"/>
    </reaction>
</comment>
<dbReference type="EC" id="5.6.2.4" evidence="16"/>
<dbReference type="PANTHER" id="PTHR13710:SF105">
    <property type="entry name" value="ATP-DEPENDENT DNA HELICASE Q1"/>
    <property type="match status" value="1"/>
</dbReference>
<evidence type="ECO:0000256" key="11">
    <source>
        <dbReference type="ARBA" id="ARBA00023125"/>
    </source>
</evidence>
<dbReference type="GO" id="GO:0009432">
    <property type="term" value="P:SOS response"/>
    <property type="evidence" value="ECO:0007669"/>
    <property type="project" value="UniProtKB-UniRule"/>
</dbReference>
<feature type="domain" description="Helicase ATP-binding" evidence="18">
    <location>
        <begin position="27"/>
        <end position="197"/>
    </location>
</feature>
<dbReference type="InterPro" id="IPR029491">
    <property type="entry name" value="Helicase_HTH"/>
</dbReference>
<proteinExistence type="inferred from homology"/>
<dbReference type="SMART" id="SM00341">
    <property type="entry name" value="HRDC"/>
    <property type="match status" value="1"/>
</dbReference>
<dbReference type="GO" id="GO:0005737">
    <property type="term" value="C:cytoplasm"/>
    <property type="evidence" value="ECO:0007669"/>
    <property type="project" value="TreeGrafter"/>
</dbReference>
<evidence type="ECO:0000259" key="18">
    <source>
        <dbReference type="PROSITE" id="PS51192"/>
    </source>
</evidence>
<dbReference type="SUPFAM" id="SSF47819">
    <property type="entry name" value="HRDC-like"/>
    <property type="match status" value="1"/>
</dbReference>
<keyword evidence="8 20" id="KW-0347">Helicase</keyword>
<dbReference type="CDD" id="cd18794">
    <property type="entry name" value="SF2_C_RecQ"/>
    <property type="match status" value="1"/>
</dbReference>
<evidence type="ECO:0000256" key="1">
    <source>
        <dbReference type="ARBA" id="ARBA00001946"/>
    </source>
</evidence>
<feature type="domain" description="Helicase C-terminal" evidence="19">
    <location>
        <begin position="218"/>
        <end position="367"/>
    </location>
</feature>
<dbReference type="InterPro" id="IPR002121">
    <property type="entry name" value="HRDC_dom"/>
</dbReference>
<dbReference type="GO" id="GO:0016787">
    <property type="term" value="F:hydrolase activity"/>
    <property type="evidence" value="ECO:0007669"/>
    <property type="project" value="UniProtKB-KW"/>
</dbReference>
<dbReference type="EMBL" id="CADCUR010000055">
    <property type="protein sequence ID" value="CAA9386719.1"/>
    <property type="molecule type" value="Genomic_DNA"/>
</dbReference>
<dbReference type="NCBIfam" id="TIGR00614">
    <property type="entry name" value="recQ_fam"/>
    <property type="match status" value="1"/>
</dbReference>
<dbReference type="FunFam" id="3.40.50.300:FF:000156">
    <property type="entry name" value="ATP-dependent DNA helicase recQ"/>
    <property type="match status" value="1"/>
</dbReference>
<evidence type="ECO:0000256" key="12">
    <source>
        <dbReference type="ARBA" id="ARBA00023172"/>
    </source>
</evidence>
<evidence type="ECO:0000256" key="8">
    <source>
        <dbReference type="ARBA" id="ARBA00022806"/>
    </source>
</evidence>
<dbReference type="CDD" id="cd17920">
    <property type="entry name" value="DEXHc_RecQ"/>
    <property type="match status" value="1"/>
</dbReference>
<dbReference type="GO" id="GO:0006260">
    <property type="term" value="P:DNA replication"/>
    <property type="evidence" value="ECO:0007669"/>
    <property type="project" value="InterPro"/>
</dbReference>
<evidence type="ECO:0000313" key="20">
    <source>
        <dbReference type="EMBL" id="CAA9386719.1"/>
    </source>
</evidence>
<dbReference type="InterPro" id="IPR011545">
    <property type="entry name" value="DEAD/DEAH_box_helicase_dom"/>
</dbReference>
<organism evidence="20">
    <name type="scientific">uncultured Pyrinomonadaceae bacterium</name>
    <dbReference type="NCBI Taxonomy" id="2283094"/>
    <lineage>
        <taxon>Bacteria</taxon>
        <taxon>Pseudomonadati</taxon>
        <taxon>Acidobacteriota</taxon>
        <taxon>Blastocatellia</taxon>
        <taxon>Blastocatellales</taxon>
        <taxon>Pyrinomonadaceae</taxon>
        <taxon>environmental samples</taxon>
    </lineage>
</organism>
<evidence type="ECO:0000256" key="9">
    <source>
        <dbReference type="ARBA" id="ARBA00022833"/>
    </source>
</evidence>
<evidence type="ECO:0000256" key="13">
    <source>
        <dbReference type="ARBA" id="ARBA00023204"/>
    </source>
</evidence>
<dbReference type="Gene3D" id="1.10.10.10">
    <property type="entry name" value="Winged helix-like DNA-binding domain superfamily/Winged helix DNA-binding domain"/>
    <property type="match status" value="1"/>
</dbReference>
<dbReference type="GO" id="GO:0003677">
    <property type="term" value="F:DNA binding"/>
    <property type="evidence" value="ECO:0007669"/>
    <property type="project" value="UniProtKB-KW"/>
</dbReference>
<keyword evidence="6" id="KW-0227">DNA damage</keyword>
<accession>A0A6J4NJI8</accession>
<dbReference type="Gene3D" id="1.10.150.80">
    <property type="entry name" value="HRDC domain"/>
    <property type="match status" value="1"/>
</dbReference>
<keyword evidence="10" id="KW-0067">ATP-binding</keyword>
<dbReference type="InterPro" id="IPR014001">
    <property type="entry name" value="Helicase_ATP-bd"/>
</dbReference>
<comment type="similarity">
    <text evidence="3">Belongs to the helicase family. RecQ subfamily.</text>
</comment>
<keyword evidence="13" id="KW-0234">DNA repair</keyword>
<evidence type="ECO:0000256" key="14">
    <source>
        <dbReference type="ARBA" id="ARBA00023235"/>
    </source>
</evidence>
<dbReference type="NCBIfam" id="TIGR01389">
    <property type="entry name" value="recQ"/>
    <property type="match status" value="1"/>
</dbReference>
<dbReference type="GO" id="GO:0005524">
    <property type="term" value="F:ATP binding"/>
    <property type="evidence" value="ECO:0007669"/>
    <property type="project" value="UniProtKB-KW"/>
</dbReference>
<dbReference type="GO" id="GO:0030894">
    <property type="term" value="C:replisome"/>
    <property type="evidence" value="ECO:0007669"/>
    <property type="project" value="TreeGrafter"/>
</dbReference>
<feature type="domain" description="HRDC" evidence="17">
    <location>
        <begin position="524"/>
        <end position="604"/>
    </location>
</feature>
<keyword evidence="4" id="KW-0479">Metal-binding</keyword>
<evidence type="ECO:0000256" key="10">
    <source>
        <dbReference type="ARBA" id="ARBA00022840"/>
    </source>
</evidence>
<dbReference type="GO" id="GO:0043590">
    <property type="term" value="C:bacterial nucleoid"/>
    <property type="evidence" value="ECO:0007669"/>
    <property type="project" value="TreeGrafter"/>
</dbReference>
<keyword evidence="14" id="KW-0413">Isomerase</keyword>
<protein>
    <recommendedName>
        <fullName evidence="16">DNA helicase RecQ</fullName>
        <ecNumber evidence="16">5.6.2.4</ecNumber>
    </recommendedName>
</protein>
<dbReference type="PROSITE" id="PS51194">
    <property type="entry name" value="HELICASE_CTER"/>
    <property type="match status" value="1"/>
</dbReference>
<keyword evidence="9" id="KW-0862">Zinc</keyword>
<dbReference type="GO" id="GO:0043138">
    <property type="term" value="F:3'-5' DNA helicase activity"/>
    <property type="evidence" value="ECO:0007669"/>
    <property type="project" value="UniProtKB-EC"/>
</dbReference>
<dbReference type="Pfam" id="PF00270">
    <property type="entry name" value="DEAD"/>
    <property type="match status" value="1"/>
</dbReference>
<comment type="cofactor">
    <cofactor evidence="2">
        <name>Zn(2+)</name>
        <dbReference type="ChEBI" id="CHEBI:29105"/>
    </cofactor>
</comment>
<dbReference type="FunFam" id="1.10.150.80:FF:000002">
    <property type="entry name" value="ATP-dependent DNA helicase RecQ"/>
    <property type="match status" value="1"/>
</dbReference>
<dbReference type="InterPro" id="IPR001650">
    <property type="entry name" value="Helicase_C-like"/>
</dbReference>
<dbReference type="InterPro" id="IPR006293">
    <property type="entry name" value="DNA_helicase_ATP-dep_RecQ_bac"/>
</dbReference>
<dbReference type="Pfam" id="PF09382">
    <property type="entry name" value="RQC"/>
    <property type="match status" value="1"/>
</dbReference>
<evidence type="ECO:0000256" key="5">
    <source>
        <dbReference type="ARBA" id="ARBA00022741"/>
    </source>
</evidence>
<evidence type="ECO:0000256" key="7">
    <source>
        <dbReference type="ARBA" id="ARBA00022801"/>
    </source>
</evidence>
<dbReference type="SMART" id="SM00490">
    <property type="entry name" value="HELICc"/>
    <property type="match status" value="1"/>
</dbReference>
<dbReference type="InterPro" id="IPR027417">
    <property type="entry name" value="P-loop_NTPase"/>
</dbReference>
<dbReference type="InterPro" id="IPR010997">
    <property type="entry name" value="HRDC-like_sf"/>
</dbReference>
<dbReference type="Pfam" id="PF00570">
    <property type="entry name" value="HRDC"/>
    <property type="match status" value="1"/>
</dbReference>
<dbReference type="PROSITE" id="PS50967">
    <property type="entry name" value="HRDC"/>
    <property type="match status" value="1"/>
</dbReference>
<dbReference type="PROSITE" id="PS51192">
    <property type="entry name" value="HELICASE_ATP_BIND_1"/>
    <property type="match status" value="1"/>
</dbReference>
<dbReference type="FunFam" id="3.40.50.300:FF:000296">
    <property type="entry name" value="ATP-dependent DNA helicase RecQ"/>
    <property type="match status" value="1"/>
</dbReference>
<evidence type="ECO:0000256" key="3">
    <source>
        <dbReference type="ARBA" id="ARBA00005446"/>
    </source>
</evidence>
<dbReference type="GO" id="GO:0006281">
    <property type="term" value="P:DNA repair"/>
    <property type="evidence" value="ECO:0007669"/>
    <property type="project" value="UniProtKB-KW"/>
</dbReference>
<dbReference type="PANTHER" id="PTHR13710">
    <property type="entry name" value="DNA HELICASE RECQ FAMILY MEMBER"/>
    <property type="match status" value="1"/>
</dbReference>
<evidence type="ECO:0000259" key="19">
    <source>
        <dbReference type="PROSITE" id="PS51194"/>
    </source>
</evidence>
<dbReference type="Pfam" id="PF14493">
    <property type="entry name" value="HTH_40"/>
    <property type="match status" value="1"/>
</dbReference>
<dbReference type="Pfam" id="PF16124">
    <property type="entry name" value="RecQ_Zn_bind"/>
    <property type="match status" value="1"/>
</dbReference>
<dbReference type="GO" id="GO:0009378">
    <property type="term" value="F:four-way junction helicase activity"/>
    <property type="evidence" value="ECO:0007669"/>
    <property type="project" value="TreeGrafter"/>
</dbReference>
<dbReference type="SMART" id="SM00487">
    <property type="entry name" value="DEXDc"/>
    <property type="match status" value="1"/>
</dbReference>
<dbReference type="InterPro" id="IPR044876">
    <property type="entry name" value="HRDC_dom_sf"/>
</dbReference>
<gene>
    <name evidence="20" type="ORF">AVDCRST_MAG74-833</name>
</gene>
<keyword evidence="11" id="KW-0238">DNA-binding</keyword>
<dbReference type="SMART" id="SM00956">
    <property type="entry name" value="RQC"/>
    <property type="match status" value="1"/>
</dbReference>
<dbReference type="GO" id="GO:0046872">
    <property type="term" value="F:metal ion binding"/>
    <property type="evidence" value="ECO:0007669"/>
    <property type="project" value="UniProtKB-KW"/>
</dbReference>
<keyword evidence="5" id="KW-0547">Nucleotide-binding</keyword>
<dbReference type="AlphaFoldDB" id="A0A6J4NJI8"/>
<evidence type="ECO:0000256" key="15">
    <source>
        <dbReference type="ARBA" id="ARBA00034617"/>
    </source>
</evidence>
<keyword evidence="12" id="KW-0233">DNA recombination</keyword>
<dbReference type="InterPro" id="IPR004589">
    <property type="entry name" value="DNA_helicase_ATP-dep_RecQ"/>
</dbReference>
<keyword evidence="7" id="KW-0378">Hydrolase</keyword>
<evidence type="ECO:0000259" key="17">
    <source>
        <dbReference type="PROSITE" id="PS50967"/>
    </source>
</evidence>
<dbReference type="InterPro" id="IPR036388">
    <property type="entry name" value="WH-like_DNA-bd_sf"/>
</dbReference>
<evidence type="ECO:0000256" key="4">
    <source>
        <dbReference type="ARBA" id="ARBA00022723"/>
    </source>
</evidence>
<dbReference type="Gene3D" id="3.40.50.300">
    <property type="entry name" value="P-loop containing nucleotide triphosphate hydrolases"/>
    <property type="match status" value="2"/>
</dbReference>
<dbReference type="SUPFAM" id="SSF52540">
    <property type="entry name" value="P-loop containing nucleoside triphosphate hydrolases"/>
    <property type="match status" value="2"/>
</dbReference>
<name>A0A6J4NJI8_9BACT</name>
<evidence type="ECO:0000256" key="16">
    <source>
        <dbReference type="NCBIfam" id="TIGR01389"/>
    </source>
</evidence>
<sequence length="720" mass="81486">MNIARAKEILKSQFGYDSFRMNQEQAIDAVLQKKDCVVLMPTGGGKSLCYQIPALMLDGLTVVISPLIALMKDQVDALKNNGVEAAFLNSTQTGREQTEVFQAVRSGKLKLLYVAPERLLQSGDQFIDFLKSINVSLFAIDEAHCISSWGHDFRPEYIQLGRLKRYFPDVPLIALTATADKLVRNDIVERLAIRNAALFVSSFNRPNIFYKIEPKRNSYARLLEYLESRRAESGIVYCLSRNSADSLAADLRDEGFDALAYHAGLDKEMRDKHQELFLKDEVKIIVATIAFGMGIDKSNVRFVVHMDLPKNIESYYQETGRAGRDGLESEALLFFSWGDINKLKGFAEVEGNKSQTEIMLKKLNTMGAFGDLKTCRRKFLLNYFSEELTEDCGHCDNCNTTFEKFDGTIIAQKALSAVYRTGQRFGLSYLIDFLRGSQAKTIRDEHKNLKTYGVGADVSKNNWFDYFKDLIEQGYLKQTEGTYPTIVLTEKSMDVLRGTERVELFKVTIKEDKREKSLVSKLEHEYLKDLFDELRQVRTVFAREENVPPYVIFSDATLIEMATFLPQSEDEMRKISGVGDLKLQKYGADFLEAITDYCDRNNLTSRINLKTPKREIKTRTKRDQSGQTTYDVSLDMFKSGLSIPEIAESRGIAISTVETHLVRFIPSGEVALDDLVHVNKIEAIRNAIIRLNAGFAVAPVKESLGEAYSYGEIRAVLATM</sequence>
<evidence type="ECO:0000256" key="2">
    <source>
        <dbReference type="ARBA" id="ARBA00001947"/>
    </source>
</evidence>
<dbReference type="Pfam" id="PF00271">
    <property type="entry name" value="Helicase_C"/>
    <property type="match status" value="1"/>
</dbReference>
<dbReference type="InterPro" id="IPR032284">
    <property type="entry name" value="RecQ_Zn-bd"/>
</dbReference>